<evidence type="ECO:0000313" key="9">
    <source>
        <dbReference type="EMBL" id="CAJ1964059.1"/>
    </source>
</evidence>
<keyword evidence="2" id="KW-0805">Transcription regulation</keyword>
<accession>A0AA86SL56</accession>
<feature type="region of interest" description="Disordered" evidence="7">
    <location>
        <begin position="34"/>
        <end position="58"/>
    </location>
</feature>
<protein>
    <recommendedName>
        <fullName evidence="8">WRKY domain-containing protein</fullName>
    </recommendedName>
</protein>
<evidence type="ECO:0000256" key="7">
    <source>
        <dbReference type="SAM" id="MobiDB-lite"/>
    </source>
</evidence>
<organism evidence="9 10">
    <name type="scientific">Sphenostylis stenocarpa</name>
    <dbReference type="NCBI Taxonomy" id="92480"/>
    <lineage>
        <taxon>Eukaryota</taxon>
        <taxon>Viridiplantae</taxon>
        <taxon>Streptophyta</taxon>
        <taxon>Embryophyta</taxon>
        <taxon>Tracheophyta</taxon>
        <taxon>Spermatophyta</taxon>
        <taxon>Magnoliopsida</taxon>
        <taxon>eudicotyledons</taxon>
        <taxon>Gunneridae</taxon>
        <taxon>Pentapetalae</taxon>
        <taxon>rosids</taxon>
        <taxon>fabids</taxon>
        <taxon>Fabales</taxon>
        <taxon>Fabaceae</taxon>
        <taxon>Papilionoideae</taxon>
        <taxon>50 kb inversion clade</taxon>
        <taxon>NPAAA clade</taxon>
        <taxon>indigoferoid/millettioid clade</taxon>
        <taxon>Phaseoleae</taxon>
        <taxon>Sphenostylis</taxon>
    </lineage>
</organism>
<feature type="domain" description="WRKY" evidence="8">
    <location>
        <begin position="207"/>
        <end position="285"/>
    </location>
</feature>
<dbReference type="PANTHER" id="PTHR31429">
    <property type="entry name" value="WRKY TRANSCRIPTION FACTOR 36-RELATED"/>
    <property type="match status" value="1"/>
</dbReference>
<dbReference type="SUPFAM" id="SSF118290">
    <property type="entry name" value="WRKY DNA-binding domain"/>
    <property type="match status" value="1"/>
</dbReference>
<keyword evidence="3" id="KW-0238">DNA-binding</keyword>
<evidence type="ECO:0000259" key="8">
    <source>
        <dbReference type="PROSITE" id="PS50811"/>
    </source>
</evidence>
<name>A0AA86SL56_9FABA</name>
<feature type="region of interest" description="Disordered" evidence="7">
    <location>
        <begin position="555"/>
        <end position="576"/>
    </location>
</feature>
<gene>
    <name evidence="9" type="ORF">AYBTSS11_LOCUS20106</name>
</gene>
<evidence type="ECO:0000256" key="3">
    <source>
        <dbReference type="ARBA" id="ARBA00023125"/>
    </source>
</evidence>
<dbReference type="Pfam" id="PF03106">
    <property type="entry name" value="WRKY"/>
    <property type="match status" value="1"/>
</dbReference>
<evidence type="ECO:0000256" key="2">
    <source>
        <dbReference type="ARBA" id="ARBA00023015"/>
    </source>
</evidence>
<reference evidence="9" key="1">
    <citation type="submission" date="2023-10" db="EMBL/GenBank/DDBJ databases">
        <authorList>
            <person name="Domelevo Entfellner J.-B."/>
        </authorList>
    </citation>
    <scope>NUCLEOTIDE SEQUENCE</scope>
</reference>
<evidence type="ECO:0000256" key="5">
    <source>
        <dbReference type="ARBA" id="ARBA00023242"/>
    </source>
</evidence>
<sequence length="707" mass="78691">MDEMDFFAEKKKKKRVADDDQILHQTELHVDTSLDLLTKSSTSNGSTMGEGSSEERGNKRNEFAAMVAELHHINAENQRLRELVDEVNDKYHGLHDQLMKLMEKQRKNEGKKADMIPKPFLDIGVAVKEETSQQYSKGNLQESKNMIDLSQKICTTRDVTQLDPSDKAIPKWISNEITRLSSFKDVDESSETKSMIKKARVSVRSRSVSSMISDGCQWRKYGQKISKGNPCPKAYYRCSMGTRCPNDEVAAANYCPNVPLKVQRSAEDQGVLITTYEGQHNHVLPPSAKAMASTTSAAASMLLSGSMPSSDGLQHPNILESATLPFSHNLATLSASAPFPTITLDLTKSATNTSSQQLPQEAPNDYQHSFLSPLLAPNIFDPSKLSSLHGSQGTESASLFDTVKAATAAITTDPKFSAALMAAITSIIGSYNKFKSTSFDLFERCHIGIQKRRYNIAGFCDFGSWAACFCSKIETFCEHVAGKSVNLKMIIFTCYWLPTHPPYLGDLRLISRYLNKRRKLNWTLNLQSHLHSNTCHALAHLLSHISKYKYSHETPTKTLKTPDNGSGRMDQENQVKEPTCTEVNDYDVLDPISRKDMQEIQGTIDWVGEMDMDSISNKMVVDDIGHMMEIEEMSTQGSGFDKEQKLINQFELVMKGIKEDLICDSGLIPLNMGLDEEHSDGCEVGLSNYPEILEDGEISGSRRGSEA</sequence>
<dbReference type="InterPro" id="IPR003657">
    <property type="entry name" value="WRKY_dom"/>
</dbReference>
<feature type="coiled-coil region" evidence="6">
    <location>
        <begin position="70"/>
        <end position="104"/>
    </location>
</feature>
<keyword evidence="6" id="KW-0175">Coiled coil</keyword>
<evidence type="ECO:0000256" key="6">
    <source>
        <dbReference type="SAM" id="Coils"/>
    </source>
</evidence>
<dbReference type="AlphaFoldDB" id="A0AA86SL56"/>
<evidence type="ECO:0000256" key="1">
    <source>
        <dbReference type="ARBA" id="ARBA00004123"/>
    </source>
</evidence>
<proteinExistence type="predicted"/>
<dbReference type="Gramene" id="rna-AYBTSS11_LOCUS20106">
    <property type="protein sequence ID" value="CAJ1964059.1"/>
    <property type="gene ID" value="gene-AYBTSS11_LOCUS20106"/>
</dbReference>
<dbReference type="InterPro" id="IPR036576">
    <property type="entry name" value="WRKY_dom_sf"/>
</dbReference>
<dbReference type="Proteomes" id="UP001189624">
    <property type="component" value="Chromosome 6"/>
</dbReference>
<evidence type="ECO:0000313" key="10">
    <source>
        <dbReference type="Proteomes" id="UP001189624"/>
    </source>
</evidence>
<dbReference type="GO" id="GO:0005634">
    <property type="term" value="C:nucleus"/>
    <property type="evidence" value="ECO:0007669"/>
    <property type="project" value="UniProtKB-SubCell"/>
</dbReference>
<keyword evidence="5" id="KW-0539">Nucleus</keyword>
<keyword evidence="10" id="KW-1185">Reference proteome</keyword>
<dbReference type="SMART" id="SM00774">
    <property type="entry name" value="WRKY"/>
    <property type="match status" value="1"/>
</dbReference>
<dbReference type="EMBL" id="OY731403">
    <property type="protein sequence ID" value="CAJ1964059.1"/>
    <property type="molecule type" value="Genomic_DNA"/>
</dbReference>
<dbReference type="InterPro" id="IPR044810">
    <property type="entry name" value="WRKY_plant"/>
</dbReference>
<feature type="compositionally biased region" description="Low complexity" evidence="7">
    <location>
        <begin position="34"/>
        <end position="43"/>
    </location>
</feature>
<dbReference type="PANTHER" id="PTHR31429:SF81">
    <property type="entry name" value="TRANSCRIPTION FACTOR WRKY FAMILY-RELATED"/>
    <property type="match status" value="1"/>
</dbReference>
<comment type="subcellular location">
    <subcellularLocation>
        <location evidence="1">Nucleus</location>
    </subcellularLocation>
</comment>
<dbReference type="PROSITE" id="PS50811">
    <property type="entry name" value="WRKY"/>
    <property type="match status" value="1"/>
</dbReference>
<dbReference type="GO" id="GO:0043565">
    <property type="term" value="F:sequence-specific DNA binding"/>
    <property type="evidence" value="ECO:0007669"/>
    <property type="project" value="InterPro"/>
</dbReference>
<keyword evidence="4" id="KW-0804">Transcription</keyword>
<dbReference type="GO" id="GO:0003700">
    <property type="term" value="F:DNA-binding transcription factor activity"/>
    <property type="evidence" value="ECO:0007669"/>
    <property type="project" value="InterPro"/>
</dbReference>
<dbReference type="Gene3D" id="2.20.25.80">
    <property type="entry name" value="WRKY domain"/>
    <property type="match status" value="1"/>
</dbReference>
<evidence type="ECO:0000256" key="4">
    <source>
        <dbReference type="ARBA" id="ARBA00023163"/>
    </source>
</evidence>